<sequence length="248" mass="26818">MRLPVRFSFFSAVLVLGLLASATHASSQVQPSVQSTGSQTSGNGTYIAIDPLARVRYDNKFDVSLGMAYDHMKAGPNLLQGSNLGGLDLSASYWFSRHWALEGSGRGYVGTSGAAPNSFIDSNGATHSINGPFVAQYFFVGGPEWLGPHNKHGALIAHALFGGVYGKFEQDLLGQPPSTVGFYNDQMAPAAIIGGHMDLNRSERWVFRITPDAVMTRYGINYGTKATQTDVNFAISVGVEYRFKAKRR</sequence>
<proteinExistence type="predicted"/>
<feature type="signal peptide" evidence="1">
    <location>
        <begin position="1"/>
        <end position="25"/>
    </location>
</feature>
<organism evidence="2">
    <name type="scientific">Telmatobacter sp. DSM 110680</name>
    <dbReference type="NCBI Taxonomy" id="3036704"/>
    <lineage>
        <taxon>Bacteria</taxon>
        <taxon>Pseudomonadati</taxon>
        <taxon>Acidobacteriota</taxon>
        <taxon>Terriglobia</taxon>
        <taxon>Terriglobales</taxon>
        <taxon>Acidobacteriaceae</taxon>
        <taxon>Telmatobacter</taxon>
    </lineage>
</organism>
<evidence type="ECO:0000313" key="2">
    <source>
        <dbReference type="EMBL" id="XBH18242.1"/>
    </source>
</evidence>
<gene>
    <name evidence="2" type="ORF">P8935_02665</name>
</gene>
<dbReference type="AlphaFoldDB" id="A0AAU7DMF7"/>
<accession>A0AAU7DMF7</accession>
<keyword evidence="1" id="KW-0732">Signal</keyword>
<evidence type="ECO:0008006" key="3">
    <source>
        <dbReference type="Google" id="ProtNLM"/>
    </source>
</evidence>
<protein>
    <recommendedName>
        <fullName evidence="3">Outer membrane protein beta-barrel domain-containing protein</fullName>
    </recommendedName>
</protein>
<feature type="chain" id="PRO_5043817654" description="Outer membrane protein beta-barrel domain-containing protein" evidence="1">
    <location>
        <begin position="26"/>
        <end position="248"/>
    </location>
</feature>
<dbReference type="RefSeq" id="WP_348263465.1">
    <property type="nucleotide sequence ID" value="NZ_CP121196.1"/>
</dbReference>
<dbReference type="EMBL" id="CP121196">
    <property type="protein sequence ID" value="XBH18242.1"/>
    <property type="molecule type" value="Genomic_DNA"/>
</dbReference>
<evidence type="ECO:0000256" key="1">
    <source>
        <dbReference type="SAM" id="SignalP"/>
    </source>
</evidence>
<name>A0AAU7DMF7_9BACT</name>
<reference evidence="2" key="1">
    <citation type="submission" date="2023-03" db="EMBL/GenBank/DDBJ databases">
        <title>Edaphobacter sp.</title>
        <authorList>
            <person name="Huber K.J."/>
            <person name="Papendorf J."/>
            <person name="Pilke C."/>
            <person name="Bunk B."/>
            <person name="Sproeer C."/>
            <person name="Pester M."/>
        </authorList>
    </citation>
    <scope>NUCLEOTIDE SEQUENCE</scope>
    <source>
        <strain evidence="2">DSM 110680</strain>
    </source>
</reference>